<dbReference type="AlphaFoldDB" id="A0A5C1YJM2"/>
<dbReference type="Proteomes" id="UP000324678">
    <property type="component" value="Chromosome"/>
</dbReference>
<keyword evidence="3" id="KW-0285">Flavoprotein</keyword>
<evidence type="ECO:0000256" key="4">
    <source>
        <dbReference type="ARBA" id="ARBA00022827"/>
    </source>
</evidence>
<evidence type="ECO:0000256" key="6">
    <source>
        <dbReference type="SAM" id="MobiDB-lite"/>
    </source>
</evidence>
<dbReference type="Pfam" id="PF05199">
    <property type="entry name" value="GMC_oxred_C"/>
    <property type="match status" value="1"/>
</dbReference>
<organism evidence="8 9">
    <name type="scientific">Agromyces intestinalis</name>
    <dbReference type="NCBI Taxonomy" id="2592652"/>
    <lineage>
        <taxon>Bacteria</taxon>
        <taxon>Bacillati</taxon>
        <taxon>Actinomycetota</taxon>
        <taxon>Actinomycetes</taxon>
        <taxon>Micrococcales</taxon>
        <taxon>Microbacteriaceae</taxon>
        <taxon>Agromyces</taxon>
    </lineage>
</organism>
<proteinExistence type="inferred from homology"/>
<evidence type="ECO:0000259" key="7">
    <source>
        <dbReference type="Pfam" id="PF05199"/>
    </source>
</evidence>
<dbReference type="OrthoDB" id="9785276at2"/>
<evidence type="ECO:0000256" key="3">
    <source>
        <dbReference type="ARBA" id="ARBA00022630"/>
    </source>
</evidence>
<protein>
    <submittedName>
        <fullName evidence="8">GMC oxidoreductase</fullName>
    </submittedName>
</protein>
<feature type="domain" description="Glucose-methanol-choline oxidoreductase C-terminal" evidence="7">
    <location>
        <begin position="391"/>
        <end position="504"/>
    </location>
</feature>
<comment type="cofactor">
    <cofactor evidence="1">
        <name>FAD</name>
        <dbReference type="ChEBI" id="CHEBI:57692"/>
    </cofactor>
</comment>
<name>A0A5C1YJM2_9MICO</name>
<dbReference type="InterPro" id="IPR036188">
    <property type="entry name" value="FAD/NAD-bd_sf"/>
</dbReference>
<evidence type="ECO:0000313" key="8">
    <source>
        <dbReference type="EMBL" id="QEO16223.1"/>
    </source>
</evidence>
<dbReference type="Gene3D" id="3.50.50.60">
    <property type="entry name" value="FAD/NAD(P)-binding domain"/>
    <property type="match status" value="2"/>
</dbReference>
<dbReference type="GO" id="GO:0016614">
    <property type="term" value="F:oxidoreductase activity, acting on CH-OH group of donors"/>
    <property type="evidence" value="ECO:0007669"/>
    <property type="project" value="InterPro"/>
</dbReference>
<gene>
    <name evidence="8" type="ORF">FLP10_11920</name>
</gene>
<keyword evidence="5" id="KW-0560">Oxidoreductase</keyword>
<dbReference type="InterPro" id="IPR051473">
    <property type="entry name" value="P2Ox-like"/>
</dbReference>
<dbReference type="EMBL" id="CP043505">
    <property type="protein sequence ID" value="QEO16223.1"/>
    <property type="molecule type" value="Genomic_DNA"/>
</dbReference>
<evidence type="ECO:0000256" key="2">
    <source>
        <dbReference type="ARBA" id="ARBA00010790"/>
    </source>
</evidence>
<dbReference type="InterPro" id="IPR007867">
    <property type="entry name" value="GMC_OxRtase_C"/>
</dbReference>
<dbReference type="PANTHER" id="PTHR42784">
    <property type="entry name" value="PYRANOSE 2-OXIDASE"/>
    <property type="match status" value="1"/>
</dbReference>
<evidence type="ECO:0000256" key="1">
    <source>
        <dbReference type="ARBA" id="ARBA00001974"/>
    </source>
</evidence>
<keyword evidence="9" id="KW-1185">Reference proteome</keyword>
<evidence type="ECO:0000256" key="5">
    <source>
        <dbReference type="ARBA" id="ARBA00023002"/>
    </source>
</evidence>
<keyword evidence="4" id="KW-0274">FAD</keyword>
<evidence type="ECO:0000313" key="9">
    <source>
        <dbReference type="Proteomes" id="UP000324678"/>
    </source>
</evidence>
<accession>A0A5C1YJM2</accession>
<reference evidence="8 9" key="1">
    <citation type="submission" date="2019-09" db="EMBL/GenBank/DDBJ databases">
        <title>Genome sequencing of strain KACC 19306.</title>
        <authorList>
            <person name="Heo J."/>
            <person name="Kim S.-J."/>
            <person name="Kim J.-S."/>
            <person name="Hong S.-B."/>
            <person name="Kwon S.-W."/>
        </authorList>
    </citation>
    <scope>NUCLEOTIDE SEQUENCE [LARGE SCALE GENOMIC DNA]</scope>
    <source>
        <strain evidence="8 9">KACC 19306</strain>
    </source>
</reference>
<dbReference type="SUPFAM" id="SSF51905">
    <property type="entry name" value="FAD/NAD(P)-binding domain"/>
    <property type="match status" value="1"/>
</dbReference>
<dbReference type="KEGG" id="ail:FLP10_11920"/>
<dbReference type="PANTHER" id="PTHR42784:SF1">
    <property type="entry name" value="PYRANOSE 2-OXIDASE"/>
    <property type="match status" value="1"/>
</dbReference>
<feature type="region of interest" description="Disordered" evidence="6">
    <location>
        <begin position="525"/>
        <end position="545"/>
    </location>
</feature>
<sequence>MESARAGRTVLLIDAGTERSGRRDIESTEIGSTRIIDDARHAPLQLTLRQGIGGTSWLWGGRCVPYEPIDFEARDYVPGSDWPIGFADVAPWQAAAAEYLDCGTAEFRSSRPDWEGLGEFEMSNLERWARQPKLGPRLGALVAEDPRITVVTGSRVTDLDLDEDGSVSALVVEQAGATARLHADAYVLAMGGLETTRFLLDVQRRRPAAFGGPNDSLGRYYMGHLTGSVADIVLNDPARSADLDFELDEHDTYIRRRFTLTEQAQRRHRVLNTSFYLDNPPFYEYEHRSATLSAVFLGLTVPPVGRRILAEGIRLRHIGPRPYRIGHHIANILRRPWRAAAEVLDILRKRYLSPIRKPGFILRNEGGRYALHYHAEQVPDPESRVWMHTDEAGPELRIDYRYREEDIDSLLRCHELLDEQLRASGIGRVEYLADDLDGVRASVWEQATDGFHSIGTTRMGTDAADGVVDRDCRVFGTRNLYIASSSVFRTAGEANPTFFAATLAVRLAHHLASVPAQQAADGVGAVVSPEGGSPTLGGENAVAHQ</sequence>
<comment type="similarity">
    <text evidence="2">Belongs to the GMC oxidoreductase family.</text>
</comment>